<comment type="similarity">
    <text evidence="13 14">In the central section; belongs to the AAA ATPase family.</text>
</comment>
<organism evidence="17 18">
    <name type="scientific">Candidatus Roizmanbacteria bacterium CG10_big_fil_rev_8_21_14_0_10_45_7</name>
    <dbReference type="NCBI Taxonomy" id="1974854"/>
    <lineage>
        <taxon>Bacteria</taxon>
        <taxon>Candidatus Roizmaniibacteriota</taxon>
    </lineage>
</organism>
<comment type="subunit">
    <text evidence="14">Homohexamer.</text>
</comment>
<feature type="active site" evidence="14">
    <location>
        <position position="441"/>
    </location>
</feature>
<evidence type="ECO:0000256" key="14">
    <source>
        <dbReference type="HAMAP-Rule" id="MF_01458"/>
    </source>
</evidence>
<dbReference type="Gene3D" id="1.10.8.60">
    <property type="match status" value="1"/>
</dbReference>
<feature type="binding site" evidence="14">
    <location>
        <position position="444"/>
    </location>
    <ligand>
        <name>Zn(2+)</name>
        <dbReference type="ChEBI" id="CHEBI:29105"/>
        <note>catalytic</note>
    </ligand>
</feature>
<keyword evidence="12 14" id="KW-0472">Membrane</keyword>
<gene>
    <name evidence="14" type="primary">ftsH</name>
    <name evidence="17" type="ORF">COU89_01465</name>
</gene>
<evidence type="ECO:0000259" key="16">
    <source>
        <dbReference type="SMART" id="SM00382"/>
    </source>
</evidence>
<dbReference type="InterPro" id="IPR003960">
    <property type="entry name" value="ATPase_AAA_CS"/>
</dbReference>
<dbReference type="FunFam" id="1.20.58.760:FF:000001">
    <property type="entry name" value="ATP-dependent zinc metalloprotease FtsH"/>
    <property type="match status" value="1"/>
</dbReference>
<name>A0A2M8KV51_9BACT</name>
<dbReference type="GO" id="GO:0016887">
    <property type="term" value="F:ATP hydrolysis activity"/>
    <property type="evidence" value="ECO:0007669"/>
    <property type="project" value="UniProtKB-UniRule"/>
</dbReference>
<dbReference type="SMART" id="SM00382">
    <property type="entry name" value="AAA"/>
    <property type="match status" value="1"/>
</dbReference>
<dbReference type="SUPFAM" id="SSF140990">
    <property type="entry name" value="FtsH protease domain-like"/>
    <property type="match status" value="1"/>
</dbReference>
<comment type="caution">
    <text evidence="14">Lacks conserved residue(s) required for the propagation of feature annotation.</text>
</comment>
<dbReference type="InterPro" id="IPR003593">
    <property type="entry name" value="AAA+_ATPase"/>
</dbReference>
<dbReference type="Pfam" id="PF01434">
    <property type="entry name" value="Peptidase_M41"/>
    <property type="match status" value="1"/>
</dbReference>
<dbReference type="GO" id="GO:0005524">
    <property type="term" value="F:ATP binding"/>
    <property type="evidence" value="ECO:0007669"/>
    <property type="project" value="UniProtKB-UniRule"/>
</dbReference>
<keyword evidence="17" id="KW-0131">Cell cycle</keyword>
<dbReference type="GO" id="GO:0051301">
    <property type="term" value="P:cell division"/>
    <property type="evidence" value="ECO:0007669"/>
    <property type="project" value="UniProtKB-KW"/>
</dbReference>
<dbReference type="GO" id="GO:0004176">
    <property type="term" value="F:ATP-dependent peptidase activity"/>
    <property type="evidence" value="ECO:0007669"/>
    <property type="project" value="InterPro"/>
</dbReference>
<dbReference type="GO" id="GO:0008270">
    <property type="term" value="F:zinc ion binding"/>
    <property type="evidence" value="ECO:0007669"/>
    <property type="project" value="UniProtKB-UniRule"/>
</dbReference>
<feature type="transmembrane region" description="Helical" evidence="14">
    <location>
        <begin position="126"/>
        <end position="148"/>
    </location>
</feature>
<keyword evidence="9 14" id="KW-0067">ATP-binding</keyword>
<evidence type="ECO:0000256" key="15">
    <source>
        <dbReference type="RuleBase" id="RU003651"/>
    </source>
</evidence>
<dbReference type="FunFam" id="3.40.50.300:FF:000001">
    <property type="entry name" value="ATP-dependent zinc metalloprotease FtsH"/>
    <property type="match status" value="1"/>
</dbReference>
<keyword evidence="4 14" id="KW-0812">Transmembrane</keyword>
<dbReference type="PANTHER" id="PTHR23076">
    <property type="entry name" value="METALLOPROTEASE M41 FTSH"/>
    <property type="match status" value="1"/>
</dbReference>
<feature type="binding site" evidence="14">
    <location>
        <position position="440"/>
    </location>
    <ligand>
        <name>Zn(2+)</name>
        <dbReference type="ChEBI" id="CHEBI:29105"/>
        <note>catalytic</note>
    </ligand>
</feature>
<evidence type="ECO:0000256" key="8">
    <source>
        <dbReference type="ARBA" id="ARBA00022833"/>
    </source>
</evidence>
<evidence type="ECO:0000256" key="4">
    <source>
        <dbReference type="ARBA" id="ARBA00022692"/>
    </source>
</evidence>
<evidence type="ECO:0000256" key="6">
    <source>
        <dbReference type="ARBA" id="ARBA00022741"/>
    </source>
</evidence>
<reference evidence="18" key="1">
    <citation type="submission" date="2017-09" db="EMBL/GenBank/DDBJ databases">
        <title>Depth-based differentiation of microbial function through sediment-hosted aquifers and enrichment of novel symbionts in the deep terrestrial subsurface.</title>
        <authorList>
            <person name="Probst A.J."/>
            <person name="Ladd B."/>
            <person name="Jarett J.K."/>
            <person name="Geller-Mcgrath D.E."/>
            <person name="Sieber C.M.K."/>
            <person name="Emerson J.B."/>
            <person name="Anantharaman K."/>
            <person name="Thomas B.C."/>
            <person name="Malmstrom R."/>
            <person name="Stieglmeier M."/>
            <person name="Klingl A."/>
            <person name="Woyke T."/>
            <person name="Ryan C.M."/>
            <person name="Banfield J.F."/>
        </authorList>
    </citation>
    <scope>NUCLEOTIDE SEQUENCE [LARGE SCALE GENOMIC DNA]</scope>
</reference>
<proteinExistence type="inferred from homology"/>
<dbReference type="Gene3D" id="1.20.58.760">
    <property type="entry name" value="Peptidase M41"/>
    <property type="match status" value="1"/>
</dbReference>
<evidence type="ECO:0000313" key="17">
    <source>
        <dbReference type="EMBL" id="PJE63770.1"/>
    </source>
</evidence>
<evidence type="ECO:0000256" key="3">
    <source>
        <dbReference type="ARBA" id="ARBA00022670"/>
    </source>
</evidence>
<keyword evidence="14" id="KW-1003">Cell membrane</keyword>
<dbReference type="PROSITE" id="PS00674">
    <property type="entry name" value="AAA"/>
    <property type="match status" value="1"/>
</dbReference>
<sequence>MLMKQQKQNGKQLGKRFQIRFNFQTIFFILLSVFFILSFIPAGLDKQSKKNTPEKAISQVLTDVKQGKIKKLEVADTEIKAYYKNSDVVATAGKESNSNIFTLLKDAGINPLSVQIQTKNFDQMAFWINVFVNSVPYVLMIAFFIYLFRQARGAQDSIFSFGQSRAKRFQKGTSRITFNDVAGIKEAKEELQEVVDFLKFPDKYTRLGARTPKGVLLVGPAGCGKTLLAKAIAGEANVPFYSIAGSEFMEMLVGIGAARVRDLFKTAKLNAPAIIFIDEIDAIGRARSTGLVGGHDEREQTLNQILVEMDGFEPTQKVVVIGATNRGDLLDSALMRPGRFDRRITVSYPDIEEREAILKLHAKGKPFDGSVQWDRIAKRTVGYSGADLENMLNEAAILAARQNKTSIDAEMVEEAATKVKLGPEKKRVQTEADKKITAYHEAGHAIVSYAMPHMDPVHRISIVARGMSLGHTLIPPIHDLIHETKTRLIEQIATILGGRAAEELMFNEATTGAANDFNQATAIARAMVTNYGMSALGPIAINDMMDITSWIHGGESQVSQELLAKIDKEVARILNDGYTQAKKTLAKHKAKLTAVAQALLKKENLDQEAFETIMKIRA</sequence>
<keyword evidence="17" id="KW-0132">Cell division</keyword>
<keyword evidence="7 14" id="KW-0378">Hydrolase</keyword>
<comment type="caution">
    <text evidence="17">The sequence shown here is derived from an EMBL/GenBank/DDBJ whole genome shotgun (WGS) entry which is preliminary data.</text>
</comment>
<dbReference type="InterPro" id="IPR037219">
    <property type="entry name" value="Peptidase_M41-like"/>
</dbReference>
<dbReference type="PANTHER" id="PTHR23076:SF97">
    <property type="entry name" value="ATP-DEPENDENT ZINC METALLOPROTEASE YME1L1"/>
    <property type="match status" value="1"/>
</dbReference>
<evidence type="ECO:0000256" key="2">
    <source>
        <dbReference type="ARBA" id="ARBA00010044"/>
    </source>
</evidence>
<dbReference type="Gene3D" id="3.40.50.300">
    <property type="entry name" value="P-loop containing nucleotide triphosphate hydrolases"/>
    <property type="match status" value="1"/>
</dbReference>
<dbReference type="InterPro" id="IPR027417">
    <property type="entry name" value="P-loop_NTPase"/>
</dbReference>
<dbReference type="GO" id="GO:0006508">
    <property type="term" value="P:proteolysis"/>
    <property type="evidence" value="ECO:0007669"/>
    <property type="project" value="UniProtKB-KW"/>
</dbReference>
<feature type="binding site" evidence="14">
    <location>
        <position position="516"/>
    </location>
    <ligand>
        <name>Zn(2+)</name>
        <dbReference type="ChEBI" id="CHEBI:29105"/>
        <note>catalytic</note>
    </ligand>
</feature>
<dbReference type="InterPro" id="IPR000642">
    <property type="entry name" value="Peptidase_M41"/>
</dbReference>
<keyword evidence="3 14" id="KW-0645">Protease</keyword>
<evidence type="ECO:0000256" key="7">
    <source>
        <dbReference type="ARBA" id="ARBA00022801"/>
    </source>
</evidence>
<comment type="cofactor">
    <cofactor evidence="14">
        <name>Zn(2+)</name>
        <dbReference type="ChEBI" id="CHEBI:29105"/>
    </cofactor>
    <text evidence="14">Binds 1 zinc ion per subunit.</text>
</comment>
<dbReference type="Pfam" id="PF17862">
    <property type="entry name" value="AAA_lid_3"/>
    <property type="match status" value="1"/>
</dbReference>
<dbReference type="NCBIfam" id="TIGR01241">
    <property type="entry name" value="FtsH_fam"/>
    <property type="match status" value="1"/>
</dbReference>
<dbReference type="Proteomes" id="UP000231569">
    <property type="component" value="Unassembled WGS sequence"/>
</dbReference>
<accession>A0A2M8KV51</accession>
<evidence type="ECO:0000256" key="13">
    <source>
        <dbReference type="ARBA" id="ARBA00061570"/>
    </source>
</evidence>
<comment type="similarity">
    <text evidence="15">Belongs to the AAA ATPase family.</text>
</comment>
<dbReference type="CDD" id="cd19501">
    <property type="entry name" value="RecA-like_FtsH"/>
    <property type="match status" value="1"/>
</dbReference>
<dbReference type="GO" id="GO:0030163">
    <property type="term" value="P:protein catabolic process"/>
    <property type="evidence" value="ECO:0007669"/>
    <property type="project" value="UniProtKB-UniRule"/>
</dbReference>
<keyword evidence="6 14" id="KW-0547">Nucleotide-binding</keyword>
<dbReference type="GO" id="GO:0005886">
    <property type="term" value="C:plasma membrane"/>
    <property type="evidence" value="ECO:0007669"/>
    <property type="project" value="UniProtKB-SubCell"/>
</dbReference>
<evidence type="ECO:0000256" key="12">
    <source>
        <dbReference type="ARBA" id="ARBA00023136"/>
    </source>
</evidence>
<feature type="transmembrane region" description="Helical" evidence="14">
    <location>
        <begin position="21"/>
        <end position="44"/>
    </location>
</feature>
<dbReference type="FunFam" id="1.10.8.60:FF:000001">
    <property type="entry name" value="ATP-dependent zinc metalloprotease FtsH"/>
    <property type="match status" value="1"/>
</dbReference>
<dbReference type="InterPro" id="IPR041569">
    <property type="entry name" value="AAA_lid_3"/>
</dbReference>
<comment type="function">
    <text evidence="14">Acts as a processive, ATP-dependent zinc metallopeptidase for both cytoplasmic and membrane proteins. Plays a role in the quality control of integral membrane proteins.</text>
</comment>
<dbReference type="InterPro" id="IPR005936">
    <property type="entry name" value="FtsH"/>
</dbReference>
<dbReference type="EC" id="3.4.24.-" evidence="14"/>
<dbReference type="AlphaFoldDB" id="A0A2M8KV51"/>
<dbReference type="HAMAP" id="MF_01458">
    <property type="entry name" value="FtsH"/>
    <property type="match status" value="1"/>
</dbReference>
<dbReference type="EMBL" id="PFEE01000031">
    <property type="protein sequence ID" value="PJE63770.1"/>
    <property type="molecule type" value="Genomic_DNA"/>
</dbReference>
<feature type="domain" description="AAA+ ATPase" evidence="16">
    <location>
        <begin position="211"/>
        <end position="350"/>
    </location>
</feature>
<dbReference type="GO" id="GO:0004222">
    <property type="term" value="F:metalloendopeptidase activity"/>
    <property type="evidence" value="ECO:0007669"/>
    <property type="project" value="InterPro"/>
</dbReference>
<evidence type="ECO:0000256" key="5">
    <source>
        <dbReference type="ARBA" id="ARBA00022723"/>
    </source>
</evidence>
<keyword evidence="10 14" id="KW-1133">Transmembrane helix</keyword>
<evidence type="ECO:0000256" key="1">
    <source>
        <dbReference type="ARBA" id="ARBA00004370"/>
    </source>
</evidence>
<dbReference type="InterPro" id="IPR003959">
    <property type="entry name" value="ATPase_AAA_core"/>
</dbReference>
<comment type="subcellular location">
    <subcellularLocation>
        <location evidence="14">Cell membrane</location>
        <topology evidence="14">Multi-pass membrane protein</topology>
        <orientation evidence="14">Cytoplasmic side</orientation>
    </subcellularLocation>
    <subcellularLocation>
        <location evidence="1">Membrane</location>
    </subcellularLocation>
</comment>
<comment type="similarity">
    <text evidence="2 14">In the C-terminal section; belongs to the peptidase M41 family.</text>
</comment>
<keyword evidence="5 14" id="KW-0479">Metal-binding</keyword>
<protein>
    <recommendedName>
        <fullName evidence="14">ATP-dependent zinc metalloprotease FtsH</fullName>
        <ecNumber evidence="14">3.4.24.-</ecNumber>
    </recommendedName>
</protein>
<evidence type="ECO:0000256" key="9">
    <source>
        <dbReference type="ARBA" id="ARBA00022840"/>
    </source>
</evidence>
<evidence type="ECO:0000256" key="10">
    <source>
        <dbReference type="ARBA" id="ARBA00022989"/>
    </source>
</evidence>
<keyword evidence="11 14" id="KW-0482">Metalloprotease</keyword>
<dbReference type="SUPFAM" id="SSF52540">
    <property type="entry name" value="P-loop containing nucleoside triphosphate hydrolases"/>
    <property type="match status" value="1"/>
</dbReference>
<evidence type="ECO:0000313" key="18">
    <source>
        <dbReference type="Proteomes" id="UP000231569"/>
    </source>
</evidence>
<dbReference type="Pfam" id="PF00004">
    <property type="entry name" value="AAA"/>
    <property type="match status" value="1"/>
</dbReference>
<keyword evidence="8 14" id="KW-0862">Zinc</keyword>
<evidence type="ECO:0000256" key="11">
    <source>
        <dbReference type="ARBA" id="ARBA00023049"/>
    </source>
</evidence>